<sequence length="167" mass="18133">MTTKLAGQKRKRATRTVRFHPGSPEILETYSADEYDRGGRFQHTTLYKFKAPKELSLAIPAEPFSCHGSDDDLSSSSSNETSSPGTPTLAQGEDDSNDLLLNKSSPNPCTTTTTTTTSLAPKKMRPKLSVDTTICAGPLFFTKLSTHHKASHSTHDDGYLVPVSAYP</sequence>
<proteinExistence type="predicted"/>
<organism evidence="2 3">
    <name type="scientific">Syncephalastrum racemosum</name>
    <name type="common">Filamentous fungus</name>
    <dbReference type="NCBI Taxonomy" id="13706"/>
    <lineage>
        <taxon>Eukaryota</taxon>
        <taxon>Fungi</taxon>
        <taxon>Fungi incertae sedis</taxon>
        <taxon>Mucoromycota</taxon>
        <taxon>Mucoromycotina</taxon>
        <taxon>Mucoromycetes</taxon>
        <taxon>Mucorales</taxon>
        <taxon>Syncephalastraceae</taxon>
        <taxon>Syncephalastrum</taxon>
    </lineage>
</organism>
<keyword evidence="3" id="KW-1185">Reference proteome</keyword>
<evidence type="ECO:0000256" key="1">
    <source>
        <dbReference type="SAM" id="MobiDB-lite"/>
    </source>
</evidence>
<comment type="caution">
    <text evidence="2">The sequence shown here is derived from an EMBL/GenBank/DDBJ whole genome shotgun (WGS) entry which is preliminary data.</text>
</comment>
<dbReference type="AlphaFoldDB" id="A0A1X2H0X6"/>
<dbReference type="OMA" id="IADHYFQ"/>
<dbReference type="InParanoid" id="A0A1X2H0X6"/>
<feature type="compositionally biased region" description="Low complexity" evidence="1">
    <location>
        <begin position="74"/>
        <end position="83"/>
    </location>
</feature>
<dbReference type="EMBL" id="MCGN01000011">
    <property type="protein sequence ID" value="ORY91065.1"/>
    <property type="molecule type" value="Genomic_DNA"/>
</dbReference>
<feature type="compositionally biased region" description="Basic residues" evidence="1">
    <location>
        <begin position="7"/>
        <end position="18"/>
    </location>
</feature>
<reference evidence="2 3" key="1">
    <citation type="submission" date="2016-07" db="EMBL/GenBank/DDBJ databases">
        <title>Pervasive Adenine N6-methylation of Active Genes in Fungi.</title>
        <authorList>
            <consortium name="DOE Joint Genome Institute"/>
            <person name="Mondo S.J."/>
            <person name="Dannebaum R.O."/>
            <person name="Kuo R.C."/>
            <person name="Labutti K."/>
            <person name="Haridas S."/>
            <person name="Kuo A."/>
            <person name="Salamov A."/>
            <person name="Ahrendt S.R."/>
            <person name="Lipzen A."/>
            <person name="Sullivan W."/>
            <person name="Andreopoulos W.B."/>
            <person name="Clum A."/>
            <person name="Lindquist E."/>
            <person name="Daum C."/>
            <person name="Ramamoorthy G.K."/>
            <person name="Gryganskyi A."/>
            <person name="Culley D."/>
            <person name="Magnuson J.K."/>
            <person name="James T.Y."/>
            <person name="O'Malley M.A."/>
            <person name="Stajich J.E."/>
            <person name="Spatafora J.W."/>
            <person name="Visel A."/>
            <person name="Grigoriev I.V."/>
        </authorList>
    </citation>
    <scope>NUCLEOTIDE SEQUENCE [LARGE SCALE GENOMIC DNA]</scope>
    <source>
        <strain evidence="2 3">NRRL 2496</strain>
    </source>
</reference>
<feature type="region of interest" description="Disordered" evidence="1">
    <location>
        <begin position="62"/>
        <end position="124"/>
    </location>
</feature>
<accession>A0A1X2H0X6</accession>
<dbReference type="OrthoDB" id="2366767at2759"/>
<evidence type="ECO:0000313" key="3">
    <source>
        <dbReference type="Proteomes" id="UP000242180"/>
    </source>
</evidence>
<feature type="region of interest" description="Disordered" evidence="1">
    <location>
        <begin position="1"/>
        <end position="23"/>
    </location>
</feature>
<name>A0A1X2H0X6_SYNRA</name>
<gene>
    <name evidence="2" type="ORF">BCR43DRAFT_498445</name>
</gene>
<protein>
    <submittedName>
        <fullName evidence="2">Uncharacterized protein</fullName>
    </submittedName>
</protein>
<dbReference type="Proteomes" id="UP000242180">
    <property type="component" value="Unassembled WGS sequence"/>
</dbReference>
<evidence type="ECO:0000313" key="2">
    <source>
        <dbReference type="EMBL" id="ORY91065.1"/>
    </source>
</evidence>